<comment type="caution">
    <text evidence="1">The sequence shown here is derived from an EMBL/GenBank/DDBJ whole genome shotgun (WGS) entry which is preliminary data.</text>
</comment>
<protein>
    <submittedName>
        <fullName evidence="1">Uncharacterized protein</fullName>
    </submittedName>
</protein>
<keyword evidence="2" id="KW-1185">Reference proteome</keyword>
<feature type="non-terminal residue" evidence="1">
    <location>
        <position position="1"/>
    </location>
</feature>
<gene>
    <name evidence="1" type="ORF">HKK74_07295</name>
</gene>
<proteinExistence type="predicted"/>
<sequence>LRVRVSNAILGVRYCGNRQTCPSADSTGCARFIAPEAARRAAVLAVDTLTTRLQGRR</sequence>
<organism evidence="1 2">
    <name type="scientific">Actinomadura alba</name>
    <dbReference type="NCBI Taxonomy" id="406431"/>
    <lineage>
        <taxon>Bacteria</taxon>
        <taxon>Bacillati</taxon>
        <taxon>Actinomycetota</taxon>
        <taxon>Actinomycetes</taxon>
        <taxon>Streptosporangiales</taxon>
        <taxon>Thermomonosporaceae</taxon>
        <taxon>Actinomadura</taxon>
    </lineage>
</organism>
<evidence type="ECO:0000313" key="2">
    <source>
        <dbReference type="Proteomes" id="UP000805614"/>
    </source>
</evidence>
<reference evidence="1 2" key="1">
    <citation type="submission" date="2020-06" db="EMBL/GenBank/DDBJ databases">
        <title>Actinomadura xiongansis sp. nov., isolated from soil of Baiyangdian.</title>
        <authorList>
            <person name="Zhang X."/>
        </authorList>
    </citation>
    <scope>NUCLEOTIDE SEQUENCE [LARGE SCALE GENOMIC DNA]</scope>
    <source>
        <strain evidence="1 2">HBUM206468</strain>
    </source>
</reference>
<dbReference type="EMBL" id="JABVEC010000003">
    <property type="protein sequence ID" value="MBC6465295.1"/>
    <property type="molecule type" value="Genomic_DNA"/>
</dbReference>
<name>A0ABR7LLD0_9ACTN</name>
<evidence type="ECO:0000313" key="1">
    <source>
        <dbReference type="EMBL" id="MBC6465295.1"/>
    </source>
</evidence>
<dbReference type="Proteomes" id="UP000805614">
    <property type="component" value="Unassembled WGS sequence"/>
</dbReference>
<accession>A0ABR7LLD0</accession>